<name>A0A0F9MX03_9ZZZZ</name>
<sequence>MTGELLVREGIVPEKGDTEPKPKAKAKPKK</sequence>
<evidence type="ECO:0000313" key="2">
    <source>
        <dbReference type="EMBL" id="KKM81195.1"/>
    </source>
</evidence>
<accession>A0A0F9MX03</accession>
<feature type="region of interest" description="Disordered" evidence="1">
    <location>
        <begin position="1"/>
        <end position="30"/>
    </location>
</feature>
<reference evidence="2" key="1">
    <citation type="journal article" date="2015" name="Nature">
        <title>Complex archaea that bridge the gap between prokaryotes and eukaryotes.</title>
        <authorList>
            <person name="Spang A."/>
            <person name="Saw J.H."/>
            <person name="Jorgensen S.L."/>
            <person name="Zaremba-Niedzwiedzka K."/>
            <person name="Martijn J."/>
            <person name="Lind A.E."/>
            <person name="van Eijk R."/>
            <person name="Schleper C."/>
            <person name="Guy L."/>
            <person name="Ettema T.J."/>
        </authorList>
    </citation>
    <scope>NUCLEOTIDE SEQUENCE</scope>
</reference>
<evidence type="ECO:0000256" key="1">
    <source>
        <dbReference type="SAM" id="MobiDB-lite"/>
    </source>
</evidence>
<gene>
    <name evidence="2" type="ORF">LCGC14_1332230</name>
</gene>
<protein>
    <submittedName>
        <fullName evidence="2">Uncharacterized protein</fullName>
    </submittedName>
</protein>
<organism evidence="2">
    <name type="scientific">marine sediment metagenome</name>
    <dbReference type="NCBI Taxonomy" id="412755"/>
    <lineage>
        <taxon>unclassified sequences</taxon>
        <taxon>metagenomes</taxon>
        <taxon>ecological metagenomes</taxon>
    </lineage>
</organism>
<dbReference type="EMBL" id="LAZR01008061">
    <property type="protein sequence ID" value="KKM81195.1"/>
    <property type="molecule type" value="Genomic_DNA"/>
</dbReference>
<dbReference type="AlphaFoldDB" id="A0A0F9MX03"/>
<proteinExistence type="predicted"/>
<comment type="caution">
    <text evidence="2">The sequence shown here is derived from an EMBL/GenBank/DDBJ whole genome shotgun (WGS) entry which is preliminary data.</text>
</comment>
<feature type="compositionally biased region" description="Basic and acidic residues" evidence="1">
    <location>
        <begin position="11"/>
        <end position="22"/>
    </location>
</feature>